<protein>
    <submittedName>
        <fullName evidence="2">DNA polymerase LigD, polymerase domain protein</fullName>
    </submittedName>
</protein>
<dbReference type="PANTHER" id="PTHR42705">
    <property type="entry name" value="BIFUNCTIONAL NON-HOMOLOGOUS END JOINING PROTEIN LIGD"/>
    <property type="match status" value="1"/>
</dbReference>
<evidence type="ECO:0000313" key="2">
    <source>
        <dbReference type="EMBL" id="GAW94333.1"/>
    </source>
</evidence>
<proteinExistence type="predicted"/>
<dbReference type="NCBIfam" id="TIGR02778">
    <property type="entry name" value="ligD_pol"/>
    <property type="match status" value="1"/>
</dbReference>
<organism evidence="2 3">
    <name type="scientific">Calderihabitans maritimus</name>
    <dbReference type="NCBI Taxonomy" id="1246530"/>
    <lineage>
        <taxon>Bacteria</taxon>
        <taxon>Bacillati</taxon>
        <taxon>Bacillota</taxon>
        <taxon>Clostridia</taxon>
        <taxon>Neomoorellales</taxon>
        <taxon>Calderihabitantaceae</taxon>
        <taxon>Calderihabitans</taxon>
    </lineage>
</organism>
<dbReference type="PANTHER" id="PTHR42705:SF2">
    <property type="entry name" value="BIFUNCTIONAL NON-HOMOLOGOUS END JOINING PROTEIN LIGD"/>
    <property type="match status" value="1"/>
</dbReference>
<reference evidence="3" key="1">
    <citation type="journal article" date="2017" name="Appl. Environ. Microbiol.">
        <title>Genomic Analysis of Calderihabitans maritimus KKC1, a Thermophilic, Hydrogenogenic, Carboxydotrophic Bacterium Isolated from Marine Sediment.</title>
        <authorList>
            <person name="Omae K."/>
            <person name="Yoneda Y."/>
            <person name="Fukuyama Y."/>
            <person name="Yoshida T."/>
            <person name="Sako Y."/>
        </authorList>
    </citation>
    <scope>NUCLEOTIDE SEQUENCE [LARGE SCALE GENOMIC DNA]</scope>
    <source>
        <strain evidence="3">KKC1</strain>
    </source>
</reference>
<dbReference type="OrthoDB" id="9802472at2"/>
<gene>
    <name evidence="2" type="ORF">KKC1_34410</name>
</gene>
<accession>A0A1Z5HXS3</accession>
<keyword evidence="3" id="KW-1185">Reference proteome</keyword>
<evidence type="ECO:0000259" key="1">
    <source>
        <dbReference type="Pfam" id="PF21686"/>
    </source>
</evidence>
<dbReference type="Gene3D" id="3.90.920.10">
    <property type="entry name" value="DNA primase, PRIM domain"/>
    <property type="match status" value="1"/>
</dbReference>
<dbReference type="RefSeq" id="WP_088555298.1">
    <property type="nucleotide sequence ID" value="NZ_BDGJ01000215.1"/>
</dbReference>
<dbReference type="CDD" id="cd04865">
    <property type="entry name" value="LigD_Pol_like_2"/>
    <property type="match status" value="1"/>
</dbReference>
<comment type="caution">
    <text evidence="2">The sequence shown here is derived from an EMBL/GenBank/DDBJ whole genome shotgun (WGS) entry which is preliminary data.</text>
</comment>
<dbReference type="AlphaFoldDB" id="A0A1Z5HXS3"/>
<dbReference type="EMBL" id="BDGJ01000215">
    <property type="protein sequence ID" value="GAW94333.1"/>
    <property type="molecule type" value="Genomic_DNA"/>
</dbReference>
<evidence type="ECO:0000313" key="3">
    <source>
        <dbReference type="Proteomes" id="UP000197032"/>
    </source>
</evidence>
<name>A0A1Z5HXS3_9FIRM</name>
<sequence length="302" mass="34529">MSRIKGKIGGYILELSNLDKVLWPDEGYTKAHLIEYYQKVSSYLLPHLEGRPLVLKRYPDGIAGKSFYQKECPDYAPRWIKTVPIPSRGKRKVINYCLCSDLQTLLWLANQACIEMHPWLGNYSRPDYPEVAVFDLDPQPPASFPDVLEVALLIRRALDSFNLIGYPKISGASGIHIYIPIEPRYNYAEVRRAIGFLCKLVAEACPEKVTLERNVSRRKGKVYLDYFQNARGKTIASVYSVRPLPGAPVSLPVTWEEIEERKVEVGRYHMKNVFSRLEKLGDLFAPVLTQKQSLEEVLNIAR</sequence>
<dbReference type="InterPro" id="IPR052171">
    <property type="entry name" value="NHEJ_LigD"/>
</dbReference>
<dbReference type="Pfam" id="PF21686">
    <property type="entry name" value="LigD_Prim-Pol"/>
    <property type="match status" value="1"/>
</dbReference>
<feature type="domain" description="DNA ligase D polymerase" evidence="1">
    <location>
        <begin position="29"/>
        <end position="284"/>
    </location>
</feature>
<dbReference type="InterPro" id="IPR014145">
    <property type="entry name" value="LigD_pol_dom"/>
</dbReference>
<dbReference type="Proteomes" id="UP000197032">
    <property type="component" value="Unassembled WGS sequence"/>
</dbReference>